<evidence type="ECO:0000313" key="3">
    <source>
        <dbReference type="Proteomes" id="UP001108240"/>
    </source>
</evidence>
<evidence type="ECO:0000313" key="2">
    <source>
        <dbReference type="Ensembl" id="ENSCCRP00000161345.1"/>
    </source>
</evidence>
<dbReference type="Proteomes" id="UP001108240">
    <property type="component" value="Unplaced"/>
</dbReference>
<dbReference type="AlphaFoldDB" id="A0A9J8C7P6"/>
<reference evidence="2" key="1">
    <citation type="submission" date="2025-08" db="UniProtKB">
        <authorList>
            <consortium name="Ensembl"/>
        </authorList>
    </citation>
    <scope>IDENTIFICATION</scope>
</reference>
<dbReference type="PANTHER" id="PTHR46791">
    <property type="entry name" value="EXPRESSED PROTEIN"/>
    <property type="match status" value="1"/>
</dbReference>
<name>A0A9J8C7P6_CYPCA</name>
<sequence>HREDKRSENGEQQVVYWILHRSVDRLGCIVNRHPIDFEYLQFVCCQELQFVRAGASYIDIPQGVVGALEQLNEVIANYLSKSVVPPLLDNVAVPEWSGSVGRPRLNIQKETLQDLLSMHLPLASLAEVHGISRSTLYRRMKEESLSVRSNYSDLSDHELDQKVRSIKGRTPHAGYRLVKGSLQAMGHRVTWRRVKMSLQRVDGAGVLSRMIQLSCVARRTYSVPAPLSLVHIDTNHKLIRYNIVIIGAVEGFSRKIFYLDVAGNNKAKTAFGFFMDGVEKNGWPSRVRADQGVENVDIARCMFTVRGTARGSFIAGKSVHNQRVERLWRDVWTAVTSSYYNVLHSLEEEGLIDLSNAVHLFCVRYVFIPRIHTDLQHFIEMWNCHPLRTEGNLSPNQLWNIGMLQAPVSEPDFAEELFFQNPQSVDSEHGVIVPEIPCPLSPEDFATLQNQVNPSVESTLVYSKFIWISFYLFINFLKRSKW</sequence>
<evidence type="ECO:0000259" key="1">
    <source>
        <dbReference type="Pfam" id="PF24764"/>
    </source>
</evidence>
<dbReference type="Pfam" id="PF24764">
    <property type="entry name" value="rva_4"/>
    <property type="match status" value="1"/>
</dbReference>
<protein>
    <recommendedName>
        <fullName evidence="1">Integrase core domain-containing protein</fullName>
    </recommendedName>
</protein>
<dbReference type="InterPro" id="IPR058913">
    <property type="entry name" value="Integrase_dom_put"/>
</dbReference>
<dbReference type="SUPFAM" id="SSF53098">
    <property type="entry name" value="Ribonuclease H-like"/>
    <property type="match status" value="1"/>
</dbReference>
<dbReference type="Ensembl" id="ENSCCRT00000134620.1">
    <property type="protein sequence ID" value="ENSCCRP00000161345.1"/>
    <property type="gene ID" value="ENSCCRG00000063763.1"/>
</dbReference>
<dbReference type="InterPro" id="IPR012337">
    <property type="entry name" value="RNaseH-like_sf"/>
</dbReference>
<organism evidence="2 3">
    <name type="scientific">Cyprinus carpio carpio</name>
    <dbReference type="NCBI Taxonomy" id="630221"/>
    <lineage>
        <taxon>Eukaryota</taxon>
        <taxon>Metazoa</taxon>
        <taxon>Chordata</taxon>
        <taxon>Craniata</taxon>
        <taxon>Vertebrata</taxon>
        <taxon>Euteleostomi</taxon>
        <taxon>Actinopterygii</taxon>
        <taxon>Neopterygii</taxon>
        <taxon>Teleostei</taxon>
        <taxon>Ostariophysi</taxon>
        <taxon>Cypriniformes</taxon>
        <taxon>Cyprinidae</taxon>
        <taxon>Cyprininae</taxon>
        <taxon>Cyprinus</taxon>
    </lineage>
</organism>
<dbReference type="GeneTree" id="ENSGT00940000164996"/>
<dbReference type="PANTHER" id="PTHR46791:SF11">
    <property type="entry name" value="INTEGRASE CATALYTIC DOMAIN-CONTAINING PROTEIN"/>
    <property type="match status" value="1"/>
</dbReference>
<keyword evidence="3" id="KW-1185">Reference proteome</keyword>
<proteinExistence type="predicted"/>
<reference evidence="2" key="2">
    <citation type="submission" date="2025-09" db="UniProtKB">
        <authorList>
            <consortium name="Ensembl"/>
        </authorList>
    </citation>
    <scope>IDENTIFICATION</scope>
</reference>
<feature type="domain" description="Integrase core" evidence="1">
    <location>
        <begin position="221"/>
        <end position="406"/>
    </location>
</feature>
<accession>A0A9J8C7P6</accession>